<dbReference type="AlphaFoldDB" id="A0AAV0BSV7"/>
<dbReference type="Proteomes" id="UP001153365">
    <property type="component" value="Unassembled WGS sequence"/>
</dbReference>
<evidence type="ECO:0000313" key="1">
    <source>
        <dbReference type="EMBL" id="CAH7689307.1"/>
    </source>
</evidence>
<evidence type="ECO:0000313" key="2">
    <source>
        <dbReference type="Proteomes" id="UP001153365"/>
    </source>
</evidence>
<reference evidence="1" key="1">
    <citation type="submission" date="2022-06" db="EMBL/GenBank/DDBJ databases">
        <authorList>
            <consortium name="SYNGENTA / RWTH Aachen University"/>
        </authorList>
    </citation>
    <scope>NUCLEOTIDE SEQUENCE</scope>
</reference>
<name>A0AAV0BSV7_PHAPC</name>
<keyword evidence="2" id="KW-1185">Reference proteome</keyword>
<proteinExistence type="predicted"/>
<gene>
    <name evidence="1" type="ORF">PPACK8108_LOCUS24359</name>
</gene>
<sequence length="298" mass="33210">MNVDISGSYFLDSTFSKVEDKAGTGMKNWQNQNTIDFTGAGAEGSGLVENEKKAELRARAGVSSDPVEERRRGLPCNPVAELRARAWDKSRGWQQSSFEINSNSKLLLIWRLRLAGVARLNLGLGLELVAELRASAGAESWEKKIRGEEGVGLPSNLLSFCSNCEIDSKFQLLLGSISSQMKVRIKLFSQGLEIRKSRTVEFYWSDLRYEYESNLARGSIVKRCLVVVDVGDQRVVQGKWWINNVLLKNAKTTEERQRIFNLLIGKVKTPINTKLVTEGSSSLGAPLQSTILVHLYLA</sequence>
<accession>A0AAV0BSV7</accession>
<dbReference type="EMBL" id="CALTRL010006063">
    <property type="protein sequence ID" value="CAH7689307.1"/>
    <property type="molecule type" value="Genomic_DNA"/>
</dbReference>
<comment type="caution">
    <text evidence="1">The sequence shown here is derived from an EMBL/GenBank/DDBJ whole genome shotgun (WGS) entry which is preliminary data.</text>
</comment>
<organism evidence="1 2">
    <name type="scientific">Phakopsora pachyrhizi</name>
    <name type="common">Asian soybean rust disease fungus</name>
    <dbReference type="NCBI Taxonomy" id="170000"/>
    <lineage>
        <taxon>Eukaryota</taxon>
        <taxon>Fungi</taxon>
        <taxon>Dikarya</taxon>
        <taxon>Basidiomycota</taxon>
        <taxon>Pucciniomycotina</taxon>
        <taxon>Pucciniomycetes</taxon>
        <taxon>Pucciniales</taxon>
        <taxon>Phakopsoraceae</taxon>
        <taxon>Phakopsora</taxon>
    </lineage>
</organism>
<protein>
    <submittedName>
        <fullName evidence="1">Uncharacterized protein</fullName>
    </submittedName>
</protein>